<proteinExistence type="predicted"/>
<accession>A0ACD4DLR8</accession>
<evidence type="ECO:0000313" key="2">
    <source>
        <dbReference type="Proteomes" id="UP001156484"/>
    </source>
</evidence>
<evidence type="ECO:0000313" key="1">
    <source>
        <dbReference type="EMBL" id="UYP20984.1"/>
    </source>
</evidence>
<protein>
    <submittedName>
        <fullName evidence="1">DUF3093 domain-containing protein</fullName>
    </submittedName>
</protein>
<name>A0ACD4DLR8_9NOCA</name>
<sequence>MWVPWWWWPLGLGVAALLAAELHMGAPGLYAWLPYVILLPLPVWVLFRMSRSKVEVVDGELVVGRAHLPVGVVSRGVVVPASAKSAAMGRQLDPAAFVQHRPWVKTMALIVLDDPDDPTPYWLISTRHPAELLTALGCDPARG</sequence>
<keyword evidence="2" id="KW-1185">Reference proteome</keyword>
<dbReference type="Proteomes" id="UP001156484">
    <property type="component" value="Chromosome"/>
</dbReference>
<reference evidence="1" key="1">
    <citation type="submission" date="2022-10" db="EMBL/GenBank/DDBJ databases">
        <title>Rhodococcus ferula Z13 complete genome.</title>
        <authorList>
            <person name="Long X."/>
            <person name="Zang M."/>
        </authorList>
    </citation>
    <scope>NUCLEOTIDE SEQUENCE</scope>
    <source>
        <strain evidence="1">Z13</strain>
    </source>
</reference>
<dbReference type="EMBL" id="CP107551">
    <property type="protein sequence ID" value="UYP20984.1"/>
    <property type="molecule type" value="Genomic_DNA"/>
</dbReference>
<gene>
    <name evidence="1" type="ORF">OED52_09100</name>
</gene>
<organism evidence="1 2">
    <name type="scientific">Rhodococcus sacchari</name>
    <dbReference type="NCBI Taxonomy" id="2962047"/>
    <lineage>
        <taxon>Bacteria</taxon>
        <taxon>Bacillati</taxon>
        <taxon>Actinomycetota</taxon>
        <taxon>Actinomycetes</taxon>
        <taxon>Mycobacteriales</taxon>
        <taxon>Nocardiaceae</taxon>
        <taxon>Rhodococcus</taxon>
    </lineage>
</organism>